<sequence length="68" mass="7442">MNKSLLELGKALSRAEQKQIKGGVDLTSVCIEEETGGKCCHYVYTHVTDEDTGIDNWVKEKVCVGGLN</sequence>
<keyword evidence="2" id="KW-1185">Reference proteome</keyword>
<name>A0A4V2F585_9FLAO</name>
<protein>
    <submittedName>
        <fullName evidence="1">Uncharacterized protein</fullName>
    </submittedName>
</protein>
<reference evidence="1 2" key="1">
    <citation type="submission" date="2019-02" db="EMBL/GenBank/DDBJ databases">
        <title>Genomic Encyclopedia of Type Strains, Phase IV (KMG-IV): sequencing the most valuable type-strain genomes for metagenomic binning, comparative biology and taxonomic classification.</title>
        <authorList>
            <person name="Goeker M."/>
        </authorList>
    </citation>
    <scope>NUCLEOTIDE SEQUENCE [LARGE SCALE GENOMIC DNA]</scope>
    <source>
        <strain evidence="1 2">DSM 17196</strain>
    </source>
</reference>
<dbReference type="Proteomes" id="UP000292262">
    <property type="component" value="Unassembled WGS sequence"/>
</dbReference>
<gene>
    <name evidence="1" type="ORF">EV197_3043</name>
</gene>
<organism evidence="1 2">
    <name type="scientific">Aquimarina brevivitae</name>
    <dbReference type="NCBI Taxonomy" id="323412"/>
    <lineage>
        <taxon>Bacteria</taxon>
        <taxon>Pseudomonadati</taxon>
        <taxon>Bacteroidota</taxon>
        <taxon>Flavobacteriia</taxon>
        <taxon>Flavobacteriales</taxon>
        <taxon>Flavobacteriaceae</taxon>
        <taxon>Aquimarina</taxon>
    </lineage>
</organism>
<evidence type="ECO:0000313" key="1">
    <source>
        <dbReference type="EMBL" id="RZS91939.1"/>
    </source>
</evidence>
<dbReference type="AlphaFoldDB" id="A0A4V2F585"/>
<comment type="caution">
    <text evidence="1">The sequence shown here is derived from an EMBL/GenBank/DDBJ whole genome shotgun (WGS) entry which is preliminary data.</text>
</comment>
<dbReference type="OrthoDB" id="1190610at2"/>
<dbReference type="RefSeq" id="WP_130287568.1">
    <property type="nucleotide sequence ID" value="NZ_SGXE01000005.1"/>
</dbReference>
<evidence type="ECO:0000313" key="2">
    <source>
        <dbReference type="Proteomes" id="UP000292262"/>
    </source>
</evidence>
<proteinExistence type="predicted"/>
<accession>A0A4V2F585</accession>
<dbReference type="EMBL" id="SGXE01000005">
    <property type="protein sequence ID" value="RZS91939.1"/>
    <property type="molecule type" value="Genomic_DNA"/>
</dbReference>